<sequence length="130" mass="13992">MSSFSSASEEQPEVDISDEEFLQFDTSSVPVIVTLTKVGRHYIVDATPEEESQMSSAVSVSANRKGHICGLTKRGGAGLDPSTILGMIWVAKHVTEQLMTKLDSEISAAESRGEDVGSINLLYLMPGLFV</sequence>
<evidence type="ECO:0000313" key="1">
    <source>
        <dbReference type="EMBL" id="KAI4319909.1"/>
    </source>
</evidence>
<keyword evidence="2" id="KW-1185">Reference proteome</keyword>
<comment type="caution">
    <text evidence="1">The sequence shown here is derived from an EMBL/GenBank/DDBJ whole genome shotgun (WGS) entry which is preliminary data.</text>
</comment>
<accession>A0ACB9M919</accession>
<name>A0ACB9M919_9MYRT</name>
<gene>
    <name evidence="1" type="ORF">MLD38_033450</name>
</gene>
<dbReference type="Proteomes" id="UP001057402">
    <property type="component" value="Chromosome 10"/>
</dbReference>
<dbReference type="EMBL" id="CM042889">
    <property type="protein sequence ID" value="KAI4319909.1"/>
    <property type="molecule type" value="Genomic_DNA"/>
</dbReference>
<proteinExistence type="predicted"/>
<evidence type="ECO:0000313" key="2">
    <source>
        <dbReference type="Proteomes" id="UP001057402"/>
    </source>
</evidence>
<reference evidence="2" key="1">
    <citation type="journal article" date="2023" name="Front. Plant Sci.">
        <title>Chromosomal-level genome assembly of Melastoma candidum provides insights into trichome evolution.</title>
        <authorList>
            <person name="Zhong Y."/>
            <person name="Wu W."/>
            <person name="Sun C."/>
            <person name="Zou P."/>
            <person name="Liu Y."/>
            <person name="Dai S."/>
            <person name="Zhou R."/>
        </authorList>
    </citation>
    <scope>NUCLEOTIDE SEQUENCE [LARGE SCALE GENOMIC DNA]</scope>
</reference>
<organism evidence="1 2">
    <name type="scientific">Melastoma candidum</name>
    <dbReference type="NCBI Taxonomy" id="119954"/>
    <lineage>
        <taxon>Eukaryota</taxon>
        <taxon>Viridiplantae</taxon>
        <taxon>Streptophyta</taxon>
        <taxon>Embryophyta</taxon>
        <taxon>Tracheophyta</taxon>
        <taxon>Spermatophyta</taxon>
        <taxon>Magnoliopsida</taxon>
        <taxon>eudicotyledons</taxon>
        <taxon>Gunneridae</taxon>
        <taxon>Pentapetalae</taxon>
        <taxon>rosids</taxon>
        <taxon>malvids</taxon>
        <taxon>Myrtales</taxon>
        <taxon>Melastomataceae</taxon>
        <taxon>Melastomatoideae</taxon>
        <taxon>Melastomateae</taxon>
        <taxon>Melastoma</taxon>
    </lineage>
</organism>
<protein>
    <submittedName>
        <fullName evidence="1">Uncharacterized protein</fullName>
    </submittedName>
</protein>